<dbReference type="AlphaFoldDB" id="A0A0L0G873"/>
<sequence length="147" mass="15761">MAVDMIDSVVLARHNKIVAMLFTQPTSSMLKTLYRLAGLFSKEPEKIECMLHNLHTCGMWEIMAHHSFTLMNRQAEEGGTSSTAGLFGTAPMAGAAVKLLAKAGVIAPGAPLGDFKVVDYIVQGMREHLGKAAKMTTREGLIAGSTL</sequence>
<organism evidence="1 2">
    <name type="scientific">Sphaeroforma arctica JP610</name>
    <dbReference type="NCBI Taxonomy" id="667725"/>
    <lineage>
        <taxon>Eukaryota</taxon>
        <taxon>Ichthyosporea</taxon>
        <taxon>Ichthyophonida</taxon>
        <taxon>Sphaeroforma</taxon>
    </lineage>
</organism>
<reference evidence="1 2" key="1">
    <citation type="submission" date="2011-02" db="EMBL/GenBank/DDBJ databases">
        <title>The Genome Sequence of Sphaeroforma arctica JP610.</title>
        <authorList>
            <consortium name="The Broad Institute Genome Sequencing Platform"/>
            <person name="Russ C."/>
            <person name="Cuomo C."/>
            <person name="Young S.K."/>
            <person name="Zeng Q."/>
            <person name="Gargeya S."/>
            <person name="Alvarado L."/>
            <person name="Berlin A."/>
            <person name="Chapman S.B."/>
            <person name="Chen Z."/>
            <person name="Freedman E."/>
            <person name="Gellesch M."/>
            <person name="Goldberg J."/>
            <person name="Griggs A."/>
            <person name="Gujja S."/>
            <person name="Heilman E."/>
            <person name="Heiman D."/>
            <person name="Howarth C."/>
            <person name="Mehta T."/>
            <person name="Neiman D."/>
            <person name="Pearson M."/>
            <person name="Roberts A."/>
            <person name="Saif S."/>
            <person name="Shea T."/>
            <person name="Shenoy N."/>
            <person name="Sisk P."/>
            <person name="Stolte C."/>
            <person name="Sykes S."/>
            <person name="White J."/>
            <person name="Yandava C."/>
            <person name="Burger G."/>
            <person name="Gray M.W."/>
            <person name="Holland P.W.H."/>
            <person name="King N."/>
            <person name="Lang F.B.F."/>
            <person name="Roger A.J."/>
            <person name="Ruiz-Trillo I."/>
            <person name="Haas B."/>
            <person name="Nusbaum C."/>
            <person name="Birren B."/>
        </authorList>
    </citation>
    <scope>NUCLEOTIDE SEQUENCE [LARGE SCALE GENOMIC DNA]</scope>
    <source>
        <strain evidence="1 2">JP610</strain>
    </source>
</reference>
<protein>
    <submittedName>
        <fullName evidence="1">Uncharacterized protein</fullName>
    </submittedName>
</protein>
<evidence type="ECO:0000313" key="1">
    <source>
        <dbReference type="EMBL" id="KNC85066.1"/>
    </source>
</evidence>
<dbReference type="GeneID" id="25903231"/>
<evidence type="ECO:0000313" key="2">
    <source>
        <dbReference type="Proteomes" id="UP000054560"/>
    </source>
</evidence>
<keyword evidence="2" id="KW-1185">Reference proteome</keyword>
<proteinExistence type="predicted"/>
<dbReference type="EMBL" id="KQ241722">
    <property type="protein sequence ID" value="KNC85066.1"/>
    <property type="molecule type" value="Genomic_DNA"/>
</dbReference>
<name>A0A0L0G873_9EUKA</name>
<accession>A0A0L0G873</accession>
<dbReference type="RefSeq" id="XP_014158968.1">
    <property type="nucleotide sequence ID" value="XM_014303493.1"/>
</dbReference>
<gene>
    <name evidence="1" type="ORF">SARC_02727</name>
</gene>
<dbReference type="Proteomes" id="UP000054560">
    <property type="component" value="Unassembled WGS sequence"/>
</dbReference>